<reference evidence="2 3" key="1">
    <citation type="submission" date="2019-06" db="EMBL/GenBank/DDBJ databases">
        <title>Sequencing the genomes of 1000 actinobacteria strains.</title>
        <authorList>
            <person name="Klenk H.-P."/>
        </authorList>
    </citation>
    <scope>NUCLEOTIDE SEQUENCE [LARGE SCALE GENOMIC DNA]</scope>
    <source>
        <strain evidence="2 3">DSM 24683</strain>
    </source>
</reference>
<feature type="compositionally biased region" description="Gly residues" evidence="1">
    <location>
        <begin position="360"/>
        <end position="376"/>
    </location>
</feature>
<name>A0A561BK08_9ACTN</name>
<evidence type="ECO:0000256" key="1">
    <source>
        <dbReference type="SAM" id="MobiDB-lite"/>
    </source>
</evidence>
<organism evidence="2 3">
    <name type="scientific">Kribbella amoyensis</name>
    <dbReference type="NCBI Taxonomy" id="996641"/>
    <lineage>
        <taxon>Bacteria</taxon>
        <taxon>Bacillati</taxon>
        <taxon>Actinomycetota</taxon>
        <taxon>Actinomycetes</taxon>
        <taxon>Propionibacteriales</taxon>
        <taxon>Kribbellaceae</taxon>
        <taxon>Kribbella</taxon>
    </lineage>
</organism>
<feature type="region of interest" description="Disordered" evidence="1">
    <location>
        <begin position="223"/>
        <end position="290"/>
    </location>
</feature>
<feature type="region of interest" description="Disordered" evidence="1">
    <location>
        <begin position="348"/>
        <end position="391"/>
    </location>
</feature>
<feature type="compositionally biased region" description="Basic and acidic residues" evidence="1">
    <location>
        <begin position="53"/>
        <end position="71"/>
    </location>
</feature>
<dbReference type="EMBL" id="VIVK01000001">
    <property type="protein sequence ID" value="TWD79224.1"/>
    <property type="molecule type" value="Genomic_DNA"/>
</dbReference>
<feature type="compositionally biased region" description="Low complexity" evidence="1">
    <location>
        <begin position="269"/>
        <end position="286"/>
    </location>
</feature>
<feature type="region of interest" description="Disordered" evidence="1">
    <location>
        <begin position="1"/>
        <end position="124"/>
    </location>
</feature>
<evidence type="ECO:0000313" key="3">
    <source>
        <dbReference type="Proteomes" id="UP000318380"/>
    </source>
</evidence>
<sequence length="391" mass="40393">MRWIRIHDDSPSESGGLCPATPTRVPSRHGHLFRRSFAVPDAGRAGAQRARRGAPDDVRGLRRGDGADHPAHPQPEWLPAARRQGAAHRPRPARRPAHAGRDLSAARVRRAGGAPRGGGDRRCRIRAVHRRGGQVRHLGQQLLLPADRGDRVRRVRADRARQPVDQQPAPDRPARGAGQRRRLHRRRCGRRPVPATPRAGLVATAARRLVDPGLAGDPVAAARGTARRGGAGRAGGCGVAGGEGRVRPGGDPADRAEDRGVGAGRAGDPRAAGRGVGTAGRRAVGHGLPGPRGAGRELAVGNVHAARLVAVAAGRSAAGGALLRARGADVVAGDAGVPVRGNAVRGGVRDVRGPRAAGRAGCGTGSAAARGGGGRFRAGRRGYEGTSVRWS</sequence>
<evidence type="ECO:0000313" key="2">
    <source>
        <dbReference type="EMBL" id="TWD79224.1"/>
    </source>
</evidence>
<feature type="compositionally biased region" description="Basic residues" evidence="1">
    <location>
        <begin position="85"/>
        <end position="98"/>
    </location>
</feature>
<feature type="compositionally biased region" description="Gly residues" evidence="1">
    <location>
        <begin position="227"/>
        <end position="243"/>
    </location>
</feature>
<feature type="region of interest" description="Disordered" evidence="1">
    <location>
        <begin position="158"/>
        <end position="195"/>
    </location>
</feature>
<accession>A0A561BK08</accession>
<comment type="caution">
    <text evidence="2">The sequence shown here is derived from an EMBL/GenBank/DDBJ whole genome shotgun (WGS) entry which is preliminary data.</text>
</comment>
<dbReference type="AlphaFoldDB" id="A0A561BK08"/>
<proteinExistence type="predicted"/>
<gene>
    <name evidence="2" type="ORF">FB561_0279</name>
</gene>
<feature type="compositionally biased region" description="Basic and acidic residues" evidence="1">
    <location>
        <begin position="244"/>
        <end position="260"/>
    </location>
</feature>
<keyword evidence="3" id="KW-1185">Reference proteome</keyword>
<feature type="compositionally biased region" description="Basic residues" evidence="1">
    <location>
        <begin position="178"/>
        <end position="190"/>
    </location>
</feature>
<feature type="compositionally biased region" description="Basic and acidic residues" evidence="1">
    <location>
        <begin position="1"/>
        <end position="10"/>
    </location>
</feature>
<protein>
    <submittedName>
        <fullName evidence="2">Uncharacterized protein</fullName>
    </submittedName>
</protein>
<dbReference type="Proteomes" id="UP000318380">
    <property type="component" value="Unassembled WGS sequence"/>
</dbReference>